<organism evidence="1 2">
    <name type="scientific">Brevundimonas lenta</name>
    <dbReference type="NCBI Taxonomy" id="424796"/>
    <lineage>
        <taxon>Bacteria</taxon>
        <taxon>Pseudomonadati</taxon>
        <taxon>Pseudomonadota</taxon>
        <taxon>Alphaproteobacteria</taxon>
        <taxon>Caulobacterales</taxon>
        <taxon>Caulobacteraceae</taxon>
        <taxon>Brevundimonas</taxon>
    </lineage>
</organism>
<dbReference type="SUPFAM" id="SSF81301">
    <property type="entry name" value="Nucleotidyltransferase"/>
    <property type="match status" value="1"/>
</dbReference>
<keyword evidence="2" id="KW-1185">Reference proteome</keyword>
<comment type="caution">
    <text evidence="1">The sequence shown here is derived from an EMBL/GenBank/DDBJ whole genome shotgun (WGS) entry which is preliminary data.</text>
</comment>
<dbReference type="InterPro" id="IPR043519">
    <property type="entry name" value="NT_sf"/>
</dbReference>
<dbReference type="Proteomes" id="UP000529946">
    <property type="component" value="Unassembled WGS sequence"/>
</dbReference>
<dbReference type="AlphaFoldDB" id="A0A7W6JE60"/>
<proteinExistence type="predicted"/>
<dbReference type="RefSeq" id="WP_183204560.1">
    <property type="nucleotide sequence ID" value="NZ_BAAAER010000009.1"/>
</dbReference>
<dbReference type="EMBL" id="JACIDM010000002">
    <property type="protein sequence ID" value="MBB4083469.1"/>
    <property type="molecule type" value="Genomic_DNA"/>
</dbReference>
<evidence type="ECO:0000313" key="2">
    <source>
        <dbReference type="Proteomes" id="UP000529946"/>
    </source>
</evidence>
<reference evidence="1 2" key="1">
    <citation type="submission" date="2020-08" db="EMBL/GenBank/DDBJ databases">
        <title>Genomic Encyclopedia of Type Strains, Phase IV (KMG-IV): sequencing the most valuable type-strain genomes for metagenomic binning, comparative biology and taxonomic classification.</title>
        <authorList>
            <person name="Goeker M."/>
        </authorList>
    </citation>
    <scope>NUCLEOTIDE SEQUENCE [LARGE SCALE GENOMIC DNA]</scope>
    <source>
        <strain evidence="1 2">DSM 23960</strain>
    </source>
</reference>
<name>A0A7W6JE60_9CAUL</name>
<gene>
    <name evidence="1" type="ORF">GGR12_002335</name>
</gene>
<protein>
    <submittedName>
        <fullName evidence="1">Uncharacterized protein</fullName>
    </submittedName>
</protein>
<sequence length="160" mass="17297">MTDGLPEAFLDGLDRLADAAARAGMQDPWWVFGGAAMALVGLRDWRVPDIDVLTSSGDARRLLAALGAEIVTDPGEGQFRSRVYGRTRDEAVPIEVMAGLEVRTGPDWSPVVFETRVPVAAGDHILHIPALTEQIAVARQFGRPKDLSRADALERLIDPA</sequence>
<evidence type="ECO:0000313" key="1">
    <source>
        <dbReference type="EMBL" id="MBB4083469.1"/>
    </source>
</evidence>
<dbReference type="Gene3D" id="3.30.460.40">
    <property type="match status" value="1"/>
</dbReference>
<accession>A0A7W6JE60</accession>